<proteinExistence type="inferred from homology"/>
<organism evidence="5 6">
    <name type="scientific">Candidatus Zymogenus saltonus</name>
    <dbReference type="NCBI Taxonomy" id="2844893"/>
    <lineage>
        <taxon>Bacteria</taxon>
        <taxon>Deltaproteobacteria</taxon>
        <taxon>Candidatus Zymogenia</taxon>
        <taxon>Candidatus Zymogeniales</taxon>
        <taxon>Candidatus Zymogenaceae</taxon>
        <taxon>Candidatus Zymogenus</taxon>
    </lineage>
</organism>
<dbReference type="SUPFAM" id="SSF56801">
    <property type="entry name" value="Acetyl-CoA synthetase-like"/>
    <property type="match status" value="1"/>
</dbReference>
<dbReference type="PANTHER" id="PTHR24096">
    <property type="entry name" value="LONG-CHAIN-FATTY-ACID--COA LIGASE"/>
    <property type="match status" value="1"/>
</dbReference>
<keyword evidence="2 5" id="KW-0436">Ligase</keyword>
<sequence>MKEKLWYKSYAPGIEKNLKYEKVTISNALTRSAERFPDNVAIDFMGKRITYKELNGMVNQFSRALLDLGVKKGDKVAVCIPNIPQLIVANLAIFRIGAVAVQNNPLYSERELQYQLDDSDSTVIITFSLLVPRVQKIMSGTKIKKIIACHIHSYLPFPIKQLFPIVKKAMYRKIEPTEDLLIFKDLIKKYSTEPVKDESKWDELSTLLYTGGTTGVSKGVMLSHANISSNVQQIVGWFTDMEPGVHQMVGTIPVFHSAGFTVVQNVNIWQGWENILIARPEAETIAKIVKKYKPSILPGVPTIFVGLLNNPKFRSMDLSFIKGFFSGAAPLAMDTIRDLKELTGATMVEVYGMTEASPVATGTPWGGEIKAGTVGIPFPDTDVKIVDVETGKKEMKVGESGEIIIKGPQIMMGYYKKPEETKNSLKNGYFYTGDIGVFDEDGYLKIVDRKKDMIIAGGYNIYPVELDNTLFDHPKILEACTIGVPDKYRGETVKAFIVPKAGETLTEEEVIAFCKERLAAYKVPKIIEFMDELPKSAIGKVLRRELKKMDLEKAGK</sequence>
<accession>A0A9D8PN03</accession>
<dbReference type="InterPro" id="IPR000873">
    <property type="entry name" value="AMP-dep_synth/lig_dom"/>
</dbReference>
<dbReference type="InterPro" id="IPR045851">
    <property type="entry name" value="AMP-bd_C_sf"/>
</dbReference>
<dbReference type="FunFam" id="3.30.300.30:FF:000008">
    <property type="entry name" value="2,3-dihydroxybenzoate-AMP ligase"/>
    <property type="match status" value="1"/>
</dbReference>
<dbReference type="InterPro" id="IPR025110">
    <property type="entry name" value="AMP-bd_C"/>
</dbReference>
<dbReference type="PROSITE" id="PS00455">
    <property type="entry name" value="AMP_BINDING"/>
    <property type="match status" value="1"/>
</dbReference>
<evidence type="ECO:0000313" key="5">
    <source>
        <dbReference type="EMBL" id="MBN1573631.1"/>
    </source>
</evidence>
<dbReference type="Gene3D" id="2.30.38.10">
    <property type="entry name" value="Luciferase, Domain 3"/>
    <property type="match status" value="1"/>
</dbReference>
<reference evidence="5" key="1">
    <citation type="journal article" date="2021" name="Environ. Microbiol.">
        <title>Genomic characterization of three novel Desulfobacterota classes expand the metabolic and phylogenetic diversity of the phylum.</title>
        <authorList>
            <person name="Murphy C.L."/>
            <person name="Biggerstaff J."/>
            <person name="Eichhorn A."/>
            <person name="Ewing E."/>
            <person name="Shahan R."/>
            <person name="Soriano D."/>
            <person name="Stewart S."/>
            <person name="VanMol K."/>
            <person name="Walker R."/>
            <person name="Walters P."/>
            <person name="Elshahed M.S."/>
            <person name="Youssef N.H."/>
        </authorList>
    </citation>
    <scope>NUCLEOTIDE SEQUENCE</scope>
    <source>
        <strain evidence="5">Zod_Metabat.24</strain>
    </source>
</reference>
<dbReference type="Pfam" id="PF00501">
    <property type="entry name" value="AMP-binding"/>
    <property type="match status" value="1"/>
</dbReference>
<comment type="similarity">
    <text evidence="1">Belongs to the ATP-dependent AMP-binding enzyme family.</text>
</comment>
<evidence type="ECO:0000256" key="1">
    <source>
        <dbReference type="ARBA" id="ARBA00006432"/>
    </source>
</evidence>
<dbReference type="Gene3D" id="3.40.50.980">
    <property type="match status" value="2"/>
</dbReference>
<dbReference type="CDD" id="cd05936">
    <property type="entry name" value="FC-FACS_FadD_like"/>
    <property type="match status" value="1"/>
</dbReference>
<dbReference type="InterPro" id="IPR020845">
    <property type="entry name" value="AMP-binding_CS"/>
</dbReference>
<feature type="domain" description="AMP-dependent synthetase/ligase" evidence="3">
    <location>
        <begin position="30"/>
        <end position="415"/>
    </location>
</feature>
<name>A0A9D8PN03_9DELT</name>
<gene>
    <name evidence="5" type="ORF">JW984_10600</name>
</gene>
<evidence type="ECO:0000256" key="2">
    <source>
        <dbReference type="ARBA" id="ARBA00022598"/>
    </source>
</evidence>
<feature type="domain" description="AMP-binding enzyme C-terminal" evidence="4">
    <location>
        <begin position="465"/>
        <end position="540"/>
    </location>
</feature>
<protein>
    <submittedName>
        <fullName evidence="5">Long-chain fatty acid--CoA ligase</fullName>
    </submittedName>
</protein>
<dbReference type="EMBL" id="JAFGIX010000054">
    <property type="protein sequence ID" value="MBN1573631.1"/>
    <property type="molecule type" value="Genomic_DNA"/>
</dbReference>
<comment type="caution">
    <text evidence="5">The sequence shown here is derived from an EMBL/GenBank/DDBJ whole genome shotgun (WGS) entry which is preliminary data.</text>
</comment>
<dbReference type="AlphaFoldDB" id="A0A9D8PN03"/>
<dbReference type="Proteomes" id="UP000809273">
    <property type="component" value="Unassembled WGS sequence"/>
</dbReference>
<dbReference type="Gene3D" id="3.30.300.30">
    <property type="match status" value="1"/>
</dbReference>
<dbReference type="Pfam" id="PF13193">
    <property type="entry name" value="AMP-binding_C"/>
    <property type="match status" value="1"/>
</dbReference>
<evidence type="ECO:0000259" key="4">
    <source>
        <dbReference type="Pfam" id="PF13193"/>
    </source>
</evidence>
<evidence type="ECO:0000259" key="3">
    <source>
        <dbReference type="Pfam" id="PF00501"/>
    </source>
</evidence>
<evidence type="ECO:0000313" key="6">
    <source>
        <dbReference type="Proteomes" id="UP000809273"/>
    </source>
</evidence>
<dbReference type="GO" id="GO:0016405">
    <property type="term" value="F:CoA-ligase activity"/>
    <property type="evidence" value="ECO:0007669"/>
    <property type="project" value="TreeGrafter"/>
</dbReference>
<reference evidence="5" key="2">
    <citation type="submission" date="2021-01" db="EMBL/GenBank/DDBJ databases">
        <authorList>
            <person name="Hahn C.R."/>
            <person name="Youssef N.H."/>
            <person name="Elshahed M."/>
        </authorList>
    </citation>
    <scope>NUCLEOTIDE SEQUENCE</scope>
    <source>
        <strain evidence="5">Zod_Metabat.24</strain>
    </source>
</reference>